<name>A0A0M8QV82_9ACTN</name>
<protein>
    <submittedName>
        <fullName evidence="1">Uncharacterized protein</fullName>
    </submittedName>
</protein>
<proteinExistence type="predicted"/>
<gene>
    <name evidence="1" type="ORF">ADK41_01005</name>
</gene>
<accession>A0A0M8QV82</accession>
<dbReference type="AlphaFoldDB" id="A0A0M8QV82"/>
<evidence type="ECO:0000313" key="1">
    <source>
        <dbReference type="EMBL" id="KOT46792.1"/>
    </source>
</evidence>
<comment type="caution">
    <text evidence="1">The sequence shown here is derived from an EMBL/GenBank/DDBJ whole genome shotgun (WGS) entry which is preliminary data.</text>
</comment>
<dbReference type="EMBL" id="LGCN01000001">
    <property type="protein sequence ID" value="KOT46792.1"/>
    <property type="molecule type" value="Genomic_DNA"/>
</dbReference>
<dbReference type="OrthoDB" id="4306003at2"/>
<dbReference type="PATRIC" id="fig|36816.3.peg.217"/>
<keyword evidence="2" id="KW-1185">Reference proteome</keyword>
<sequence>MIATSAAPSLLDVRNALRNAGLRQAEDHPGLPVVPEVETWASNGEIIIKIGVAPHERLGADAIPARVHDALLACGFGLSMTTRCDDTSDSRSPAAVLASGDAVAIICTR</sequence>
<evidence type="ECO:0000313" key="2">
    <source>
        <dbReference type="Proteomes" id="UP000037773"/>
    </source>
</evidence>
<reference evidence="1 2" key="1">
    <citation type="submission" date="2015-07" db="EMBL/GenBank/DDBJ databases">
        <authorList>
            <person name="Noorani M."/>
        </authorList>
    </citation>
    <scope>NUCLEOTIDE SEQUENCE [LARGE SCALE GENOMIC DNA]</scope>
    <source>
        <strain evidence="1 2">NRRL B-24567</strain>
    </source>
</reference>
<dbReference type="Proteomes" id="UP000037773">
    <property type="component" value="Unassembled WGS sequence"/>
</dbReference>
<dbReference type="RefSeq" id="WP_030819420.1">
    <property type="nucleotide sequence ID" value="NZ_LGCN01000001.1"/>
</dbReference>
<organism evidence="1 2">
    <name type="scientific">Streptomyces caelestis</name>
    <dbReference type="NCBI Taxonomy" id="36816"/>
    <lineage>
        <taxon>Bacteria</taxon>
        <taxon>Bacillati</taxon>
        <taxon>Actinomycetota</taxon>
        <taxon>Actinomycetes</taxon>
        <taxon>Kitasatosporales</taxon>
        <taxon>Streptomycetaceae</taxon>
        <taxon>Streptomyces</taxon>
    </lineage>
</organism>